<dbReference type="InterPro" id="IPR010982">
    <property type="entry name" value="Lambda_DNA-bd_dom_sf"/>
</dbReference>
<sequence>MINIGQNIKEELARQERTVSWLAKKLGCTRAVVYRIMGKNSIDTAMLSRISIVLERNFFIELSDEMGMRLNKRA</sequence>
<dbReference type="RefSeq" id="WP_205111130.1">
    <property type="nucleotide sequence ID" value="NZ_CAWUJD010000001.1"/>
</dbReference>
<dbReference type="GO" id="GO:0003677">
    <property type="term" value="F:DNA binding"/>
    <property type="evidence" value="ECO:0007669"/>
    <property type="project" value="InterPro"/>
</dbReference>
<proteinExistence type="predicted"/>
<evidence type="ECO:0000313" key="1">
    <source>
        <dbReference type="EMBL" id="MBM6662583.1"/>
    </source>
</evidence>
<organism evidence="1 2">
    <name type="scientific">Marseilla massiliensis</name>
    <dbReference type="NCBI Taxonomy" id="1841864"/>
    <lineage>
        <taxon>Bacteria</taxon>
        <taxon>Pseudomonadati</taxon>
        <taxon>Bacteroidota</taxon>
        <taxon>Bacteroidia</taxon>
        <taxon>Bacteroidales</taxon>
        <taxon>Prevotellaceae</taxon>
        <taxon>Marseilla</taxon>
    </lineage>
</organism>
<reference evidence="1 2" key="1">
    <citation type="journal article" date="2021" name="Sci. Rep.">
        <title>The distribution of antibiotic resistance genes in chicken gut microbiota commensals.</title>
        <authorList>
            <person name="Juricova H."/>
            <person name="Matiasovicova J."/>
            <person name="Kubasova T."/>
            <person name="Cejkova D."/>
            <person name="Rychlik I."/>
        </authorList>
    </citation>
    <scope>NUCLEOTIDE SEQUENCE [LARGE SCALE GENOMIC DNA]</scope>
    <source>
        <strain evidence="1 2">An819</strain>
    </source>
</reference>
<dbReference type="Proteomes" id="UP000764045">
    <property type="component" value="Unassembled WGS sequence"/>
</dbReference>
<accession>A0A938WR35</accession>
<name>A0A938WR35_9BACT</name>
<dbReference type="EMBL" id="JACJJL010000024">
    <property type="protein sequence ID" value="MBM6662583.1"/>
    <property type="molecule type" value="Genomic_DNA"/>
</dbReference>
<comment type="caution">
    <text evidence="1">The sequence shown here is derived from an EMBL/GenBank/DDBJ whole genome shotgun (WGS) entry which is preliminary data.</text>
</comment>
<gene>
    <name evidence="1" type="ORF">H6B30_12615</name>
</gene>
<keyword evidence="2" id="KW-1185">Reference proteome</keyword>
<protein>
    <submittedName>
        <fullName evidence="1">XRE family transcriptional regulator</fullName>
    </submittedName>
</protein>
<dbReference type="SUPFAM" id="SSF47413">
    <property type="entry name" value="lambda repressor-like DNA-binding domains"/>
    <property type="match status" value="1"/>
</dbReference>
<dbReference type="AlphaFoldDB" id="A0A938WR35"/>
<evidence type="ECO:0000313" key="2">
    <source>
        <dbReference type="Proteomes" id="UP000764045"/>
    </source>
</evidence>
<dbReference type="Gene3D" id="1.10.260.40">
    <property type="entry name" value="lambda repressor-like DNA-binding domains"/>
    <property type="match status" value="1"/>
</dbReference>